<dbReference type="KEGG" id="cate:C2869_10185"/>
<dbReference type="Proteomes" id="UP000244441">
    <property type="component" value="Chromosome"/>
</dbReference>
<protein>
    <submittedName>
        <fullName evidence="1">Uncharacterized protein</fullName>
    </submittedName>
</protein>
<keyword evidence="2" id="KW-1185">Reference proteome</keyword>
<proteinExistence type="predicted"/>
<dbReference type="EMBL" id="CP026604">
    <property type="protein sequence ID" value="AWB66771.1"/>
    <property type="molecule type" value="Genomic_DNA"/>
</dbReference>
<organism evidence="1 2">
    <name type="scientific">Saccharobesus litoralis</name>
    <dbReference type="NCBI Taxonomy" id="2172099"/>
    <lineage>
        <taxon>Bacteria</taxon>
        <taxon>Pseudomonadati</taxon>
        <taxon>Pseudomonadota</taxon>
        <taxon>Gammaproteobacteria</taxon>
        <taxon>Alteromonadales</taxon>
        <taxon>Alteromonadaceae</taxon>
        <taxon>Saccharobesus</taxon>
    </lineage>
</organism>
<sequence>MFAKPANQPLAGEHLCLQSPQTNLLWVNIYVCRARKPTSCGRTFMFAEPANQPLVGELLSLQSPQTNPCRRTFMFAEPANQPFVGEHLCLQSQQTNLLWANIYVCETCKPN</sequence>
<name>A0A2S0VRC9_9ALTE</name>
<gene>
    <name evidence="1" type="ORF">C2869_10185</name>
</gene>
<evidence type="ECO:0000313" key="2">
    <source>
        <dbReference type="Proteomes" id="UP000244441"/>
    </source>
</evidence>
<evidence type="ECO:0000313" key="1">
    <source>
        <dbReference type="EMBL" id="AWB66771.1"/>
    </source>
</evidence>
<reference evidence="1 2" key="1">
    <citation type="submission" date="2018-01" db="EMBL/GenBank/DDBJ databases">
        <title>Genome sequence of a Cantenovulum-like bacteria.</title>
        <authorList>
            <person name="Tan W.R."/>
            <person name="Lau N.-S."/>
            <person name="Go F."/>
            <person name="Amirul A.-A.A."/>
        </authorList>
    </citation>
    <scope>NUCLEOTIDE SEQUENCE [LARGE SCALE GENOMIC DNA]</scope>
    <source>
        <strain evidence="1 2">CCB-QB4</strain>
    </source>
</reference>
<accession>A0A2S0VRC9</accession>
<dbReference type="AlphaFoldDB" id="A0A2S0VRC9"/>